<evidence type="ECO:0000313" key="2">
    <source>
        <dbReference type="EMBL" id="KAK3852093.1"/>
    </source>
</evidence>
<reference evidence="2" key="1">
    <citation type="submission" date="2023-10" db="EMBL/GenBank/DDBJ databases">
        <title>Genome assemblies of two species of porcelain crab, Petrolisthes cinctipes and Petrolisthes manimaculis (Anomura: Porcellanidae).</title>
        <authorList>
            <person name="Angst P."/>
        </authorList>
    </citation>
    <scope>NUCLEOTIDE SEQUENCE</scope>
    <source>
        <strain evidence="2">PB745_01</strain>
        <tissue evidence="2">Gill</tissue>
    </source>
</reference>
<name>A0AAE1BKF9_PETCI</name>
<dbReference type="Proteomes" id="UP001286313">
    <property type="component" value="Unassembled WGS sequence"/>
</dbReference>
<feature type="region of interest" description="Disordered" evidence="1">
    <location>
        <begin position="290"/>
        <end position="319"/>
    </location>
</feature>
<feature type="compositionally biased region" description="Gly residues" evidence="1">
    <location>
        <begin position="149"/>
        <end position="158"/>
    </location>
</feature>
<evidence type="ECO:0000313" key="3">
    <source>
        <dbReference type="Proteomes" id="UP001286313"/>
    </source>
</evidence>
<feature type="region of interest" description="Disordered" evidence="1">
    <location>
        <begin position="132"/>
        <end position="159"/>
    </location>
</feature>
<feature type="compositionally biased region" description="Basic and acidic residues" evidence="1">
    <location>
        <begin position="302"/>
        <end position="319"/>
    </location>
</feature>
<feature type="compositionally biased region" description="Polar residues" evidence="1">
    <location>
        <begin position="132"/>
        <end position="141"/>
    </location>
</feature>
<organism evidence="2 3">
    <name type="scientific">Petrolisthes cinctipes</name>
    <name type="common">Flat porcelain crab</name>
    <dbReference type="NCBI Taxonomy" id="88211"/>
    <lineage>
        <taxon>Eukaryota</taxon>
        <taxon>Metazoa</taxon>
        <taxon>Ecdysozoa</taxon>
        <taxon>Arthropoda</taxon>
        <taxon>Crustacea</taxon>
        <taxon>Multicrustacea</taxon>
        <taxon>Malacostraca</taxon>
        <taxon>Eumalacostraca</taxon>
        <taxon>Eucarida</taxon>
        <taxon>Decapoda</taxon>
        <taxon>Pleocyemata</taxon>
        <taxon>Anomura</taxon>
        <taxon>Galatheoidea</taxon>
        <taxon>Porcellanidae</taxon>
        <taxon>Petrolisthes</taxon>
    </lineage>
</organism>
<sequence>MFNLRQHGKPSKPPSCPQEAEFSKMFNPCKEADFSMMNPLHCLGIKFSVPSLVSKYCQGAESFKPPFSTVPSHRQKEKHFPMQDLRQEEKLFPMTDHRQGTELSKTSNYRQGTELSKMVTNQRQGTELSKMVTNQRQNSEAKTFPSGTAEGGLEGAVGGKPMMTREEMLKKLGITSRRERLHELLLENEEEGYTHKLLDSDDEVDPVLLGDRDSDWSKTSCYINGKRYWNFRKISNDDDDDFDFISDDEVKEARGVEEKPYFPDQLLDMINGELSEEQINELAEAMKGIDCSQETEEEEEESKQQKQAAEDDVVHPELNDAQKDLLMDALLDEVDNIPLETGENPGKKLPQSMLLQYAIVRGWNADRE</sequence>
<dbReference type="EMBL" id="JAWQEG010007591">
    <property type="protein sequence ID" value="KAK3852093.1"/>
    <property type="molecule type" value="Genomic_DNA"/>
</dbReference>
<dbReference type="AlphaFoldDB" id="A0AAE1BKF9"/>
<accession>A0AAE1BKF9</accession>
<protein>
    <submittedName>
        <fullName evidence="2">Uncharacterized protein</fullName>
    </submittedName>
</protein>
<keyword evidence="3" id="KW-1185">Reference proteome</keyword>
<gene>
    <name evidence="2" type="ORF">Pcinc_041305</name>
</gene>
<comment type="caution">
    <text evidence="2">The sequence shown here is derived from an EMBL/GenBank/DDBJ whole genome shotgun (WGS) entry which is preliminary data.</text>
</comment>
<evidence type="ECO:0000256" key="1">
    <source>
        <dbReference type="SAM" id="MobiDB-lite"/>
    </source>
</evidence>
<proteinExistence type="predicted"/>